<dbReference type="Proteomes" id="UP000184357">
    <property type="component" value="Unassembled WGS sequence"/>
</dbReference>
<sequence length="131" mass="14156">MTDSDPSLVTGAMLGTFLAFGVDTIVVVAALWYVGRLPATVTGGAAAAVLGVFLLWIVGRWVRLRRRNVADEADAAVDGSETDPVERLKRRYADGEVSDEEFEGRLDRLLDADARGDAASNGEREPEFKSK</sequence>
<name>A0A1M5Q7X0_9EURY</name>
<evidence type="ECO:0000259" key="2">
    <source>
        <dbReference type="Pfam" id="PF09851"/>
    </source>
</evidence>
<keyword evidence="1" id="KW-0472">Membrane</keyword>
<keyword evidence="4" id="KW-1185">Reference proteome</keyword>
<organism evidence="3 4">
    <name type="scientific">Halobaculum gomorrense</name>
    <dbReference type="NCBI Taxonomy" id="43928"/>
    <lineage>
        <taxon>Archaea</taxon>
        <taxon>Methanobacteriati</taxon>
        <taxon>Methanobacteriota</taxon>
        <taxon>Stenosarchaea group</taxon>
        <taxon>Halobacteria</taxon>
        <taxon>Halobacteriales</taxon>
        <taxon>Haloferacaceae</taxon>
        <taxon>Halobaculum</taxon>
    </lineage>
</organism>
<dbReference type="STRING" id="43928.SAMN05443636_1772"/>
<keyword evidence="1" id="KW-1133">Transmembrane helix</keyword>
<dbReference type="RefSeq" id="WP_079991577.1">
    <property type="nucleotide sequence ID" value="NZ_FQWV01000004.1"/>
</dbReference>
<feature type="transmembrane region" description="Helical" evidence="1">
    <location>
        <begin position="12"/>
        <end position="33"/>
    </location>
</feature>
<dbReference type="EMBL" id="FQWV01000004">
    <property type="protein sequence ID" value="SHH09869.1"/>
    <property type="molecule type" value="Genomic_DNA"/>
</dbReference>
<evidence type="ECO:0000256" key="1">
    <source>
        <dbReference type="SAM" id="Phobius"/>
    </source>
</evidence>
<gene>
    <name evidence="3" type="ORF">SAMN05443636_1772</name>
</gene>
<dbReference type="Pfam" id="PF09851">
    <property type="entry name" value="SHOCT"/>
    <property type="match status" value="1"/>
</dbReference>
<proteinExistence type="predicted"/>
<dbReference type="InterPro" id="IPR018649">
    <property type="entry name" value="SHOCT"/>
</dbReference>
<accession>A0A1M5Q7X0</accession>
<feature type="transmembrane region" description="Helical" evidence="1">
    <location>
        <begin position="39"/>
        <end position="58"/>
    </location>
</feature>
<evidence type="ECO:0000313" key="4">
    <source>
        <dbReference type="Proteomes" id="UP000184357"/>
    </source>
</evidence>
<feature type="domain" description="SHOCT" evidence="2">
    <location>
        <begin position="83"/>
        <end position="110"/>
    </location>
</feature>
<reference evidence="3 4" key="1">
    <citation type="submission" date="2016-11" db="EMBL/GenBank/DDBJ databases">
        <authorList>
            <person name="Jaros S."/>
            <person name="Januszkiewicz K."/>
            <person name="Wedrychowicz H."/>
        </authorList>
    </citation>
    <scope>NUCLEOTIDE SEQUENCE [LARGE SCALE GENOMIC DNA]</scope>
    <source>
        <strain evidence="3 4">DSM 9297</strain>
    </source>
</reference>
<keyword evidence="1" id="KW-0812">Transmembrane</keyword>
<dbReference type="AlphaFoldDB" id="A0A1M5Q7X0"/>
<evidence type="ECO:0000313" key="3">
    <source>
        <dbReference type="EMBL" id="SHH09869.1"/>
    </source>
</evidence>
<protein>
    <submittedName>
        <fullName evidence="3">Short C-terminal domain-containing protein</fullName>
    </submittedName>
</protein>